<feature type="compositionally biased region" description="Low complexity" evidence="4">
    <location>
        <begin position="738"/>
        <end position="748"/>
    </location>
</feature>
<feature type="compositionally biased region" description="Low complexity" evidence="4">
    <location>
        <begin position="8"/>
        <end position="52"/>
    </location>
</feature>
<proteinExistence type="predicted"/>
<dbReference type="InterPro" id="IPR011006">
    <property type="entry name" value="CheY-like_superfamily"/>
</dbReference>
<dbReference type="GO" id="GO:0000155">
    <property type="term" value="F:phosphorelay sensor kinase activity"/>
    <property type="evidence" value="ECO:0007669"/>
    <property type="project" value="InterPro"/>
</dbReference>
<organism evidence="6 7">
    <name type="scientific">Seminavis robusta</name>
    <dbReference type="NCBI Taxonomy" id="568900"/>
    <lineage>
        <taxon>Eukaryota</taxon>
        <taxon>Sar</taxon>
        <taxon>Stramenopiles</taxon>
        <taxon>Ochrophyta</taxon>
        <taxon>Bacillariophyta</taxon>
        <taxon>Bacillariophyceae</taxon>
        <taxon>Bacillariophycidae</taxon>
        <taxon>Naviculales</taxon>
        <taxon>Naviculaceae</taxon>
        <taxon>Seminavis</taxon>
    </lineage>
</organism>
<feature type="region of interest" description="Disordered" evidence="4">
    <location>
        <begin position="931"/>
        <end position="959"/>
    </location>
</feature>
<dbReference type="SUPFAM" id="SSF47384">
    <property type="entry name" value="Homodimeric domain of signal transducing histidine kinase"/>
    <property type="match status" value="1"/>
</dbReference>
<feature type="compositionally biased region" description="Low complexity" evidence="4">
    <location>
        <begin position="177"/>
        <end position="197"/>
    </location>
</feature>
<evidence type="ECO:0000256" key="2">
    <source>
        <dbReference type="ARBA" id="ARBA00023012"/>
    </source>
</evidence>
<dbReference type="SMART" id="SM00448">
    <property type="entry name" value="REC"/>
    <property type="match status" value="1"/>
</dbReference>
<feature type="region of interest" description="Disordered" evidence="4">
    <location>
        <begin position="347"/>
        <end position="430"/>
    </location>
</feature>
<dbReference type="PROSITE" id="PS50110">
    <property type="entry name" value="RESPONSE_REGULATORY"/>
    <property type="match status" value="1"/>
</dbReference>
<dbReference type="Gene3D" id="3.40.50.2300">
    <property type="match status" value="1"/>
</dbReference>
<evidence type="ECO:0000256" key="1">
    <source>
        <dbReference type="ARBA" id="ARBA00022553"/>
    </source>
</evidence>
<dbReference type="PANTHER" id="PTHR45339">
    <property type="entry name" value="HYBRID SIGNAL TRANSDUCTION HISTIDINE KINASE J"/>
    <property type="match status" value="1"/>
</dbReference>
<dbReference type="InterPro" id="IPR001789">
    <property type="entry name" value="Sig_transdc_resp-reg_receiver"/>
</dbReference>
<keyword evidence="2" id="KW-0902">Two-component regulatory system</keyword>
<feature type="compositionally biased region" description="Low complexity" evidence="4">
    <location>
        <begin position="388"/>
        <end position="401"/>
    </location>
</feature>
<feature type="region of interest" description="Disordered" evidence="4">
    <location>
        <begin position="827"/>
        <end position="846"/>
    </location>
</feature>
<evidence type="ECO:0000313" key="7">
    <source>
        <dbReference type="Proteomes" id="UP001153069"/>
    </source>
</evidence>
<dbReference type="SUPFAM" id="SSF52172">
    <property type="entry name" value="CheY-like"/>
    <property type="match status" value="1"/>
</dbReference>
<feature type="compositionally biased region" description="Low complexity" evidence="4">
    <location>
        <begin position="508"/>
        <end position="519"/>
    </location>
</feature>
<feature type="region of interest" description="Disordered" evidence="4">
    <location>
        <begin position="978"/>
        <end position="1005"/>
    </location>
</feature>
<protein>
    <submittedName>
        <fullName evidence="6">Histidine kinase</fullName>
    </submittedName>
</protein>
<feature type="region of interest" description="Disordered" evidence="4">
    <location>
        <begin position="177"/>
        <end position="203"/>
    </location>
</feature>
<evidence type="ECO:0000259" key="5">
    <source>
        <dbReference type="PROSITE" id="PS50110"/>
    </source>
</evidence>
<dbReference type="AlphaFoldDB" id="A0A9N8E253"/>
<feature type="modified residue" description="4-aspartylphosphate" evidence="3">
    <location>
        <position position="1063"/>
    </location>
</feature>
<evidence type="ECO:0000256" key="3">
    <source>
        <dbReference type="PROSITE-ProRule" id="PRU00169"/>
    </source>
</evidence>
<keyword evidence="7" id="KW-1185">Reference proteome</keyword>
<keyword evidence="6" id="KW-0418">Kinase</keyword>
<comment type="caution">
    <text evidence="6">The sequence shown here is derived from an EMBL/GenBank/DDBJ whole genome shotgun (WGS) entry which is preliminary data.</text>
</comment>
<feature type="compositionally biased region" description="Low complexity" evidence="4">
    <location>
        <begin position="589"/>
        <end position="613"/>
    </location>
</feature>
<feature type="compositionally biased region" description="Low complexity" evidence="4">
    <location>
        <begin position="366"/>
        <end position="379"/>
    </location>
</feature>
<keyword evidence="6" id="KW-0808">Transferase</keyword>
<dbReference type="PANTHER" id="PTHR45339:SF1">
    <property type="entry name" value="HYBRID SIGNAL TRANSDUCTION HISTIDINE KINASE J"/>
    <property type="match status" value="1"/>
</dbReference>
<evidence type="ECO:0000313" key="6">
    <source>
        <dbReference type="EMBL" id="CAB9510319.1"/>
    </source>
</evidence>
<gene>
    <name evidence="6" type="ORF">SEMRO_431_G141430.1</name>
</gene>
<dbReference type="CDD" id="cd17546">
    <property type="entry name" value="REC_hyHK_CKI1_RcsC-like"/>
    <property type="match status" value="1"/>
</dbReference>
<feature type="compositionally biased region" description="Low complexity" evidence="4">
    <location>
        <begin position="64"/>
        <end position="84"/>
    </location>
</feature>
<dbReference type="Pfam" id="PF00072">
    <property type="entry name" value="Response_reg"/>
    <property type="match status" value="1"/>
</dbReference>
<feature type="region of interest" description="Disordered" evidence="4">
    <location>
        <begin position="1"/>
        <end position="84"/>
    </location>
</feature>
<accession>A0A9N8E253</accession>
<sequence length="1229" mass="133471">MLFAIHPTGTTSSTSKSSSSNKTAAESGGSSSQSADLLDAPSSSSAAAAAAQQHQVEQGGLERSNTNSTNHSTASTSTSTTDSVSVVSVSSNSNSASSMTAAVAVAAEPPLLTPMTTTAATTTPLFNMNSSSMQNLLNQEPRHNNGSFHSLQQQQSLAVDMDDHASNPFPTLLQVRQQSESQLQNGQQQQQQQQQGQNKRRLLSQEQKATLERVTRLSARLLGLPVAVITGTSSSSSSTSSSPPQVICEHGLEQVHWKEQALTLLQQQQQQQSSTITNGMPFCQHVPLVAASGASVGTLSLMTAETRPPLTQEEEESLEDLAFLATQVLSKLRNARRRRSTAASIKALEDDDDQDSSSFQVHRQVSNASAAENAPPSMMRRQRRRSFRNATSSSTTASNGNNKKRSNSFNTNASDEDNDPEDEQEEVEDPSKCLIACTAHDLLTPLMGLQLSLSLLQDDSKFVRHLEEQPHQRESFWTAWQSTEVMYRMCQTTIDTLRANKHNKQIEPQASPSATTTANTPPPPTTICNLDLTVLLQSLQRLMDPIPKQVPLIITLPKHVPTLIPVVTIDHQQQQQCNKNHHHPHHLMSSISHSGHGNANNSNTSSSSSATTTTTNTVDWNILRCALTVLSHACRVSDQQQPIHMRMALRQQTLVLECDHHDGTTQDCDSDDDSTTLALQSVAHQMQSVHGGQYGLERNTTDGRATFWFSVPVGAMTTTPFNRDDRVVTLMPAAMRAPQPTEQQQQQPSLPPTTSPPNQQRRLRRLRRSSTGSTNVLTTSRVRTFHDMAGLQNDTFGATSSSTFMMTSSTSSSRLGTTIPSVLPTTLMPRSQSQYPPTTTSGTLSGHKRNFQYPNHGNNSSTMTTTANSAMAAAFQASLAASSALFSTSNSNAMDDDSSAIDRKAGGRSRLSYSLLQEQQQLDREEKLRPLQLQQQQQQPHLTANPCSNTTTTSSFTGGGSGLDRCFQDLMGSSDQSTQRIRQRLLQQSSTPKSSSGKPVLTSLGGAPRERKALVIEDSLVIRKTVARALTKKMGIHTVVPACDGVEGVARLKEEVFDIVLCDFSMPNLGGIECVQQYRQWEAQQQPGRRPKQYIVGMSAHASPSDIAQGLKVGMNEYRPKPLTIPRLTELMESPALQEMRKQLDAWRKQKTADVLLLAAASPTAKAGKAQRATSLFADFTNSTVSMLDAMNTASRASFSAAGGGDADHPIEGSLKRPKTEGLFSMITN</sequence>
<keyword evidence="1 3" id="KW-0597">Phosphoprotein</keyword>
<feature type="compositionally biased region" description="Acidic residues" evidence="4">
    <location>
        <begin position="414"/>
        <end position="428"/>
    </location>
</feature>
<dbReference type="EMBL" id="CAICTM010000430">
    <property type="protein sequence ID" value="CAB9510319.1"/>
    <property type="molecule type" value="Genomic_DNA"/>
</dbReference>
<feature type="compositionally biased region" description="Low complexity" evidence="4">
    <location>
        <begin position="978"/>
        <end position="991"/>
    </location>
</feature>
<dbReference type="InterPro" id="IPR036097">
    <property type="entry name" value="HisK_dim/P_sf"/>
</dbReference>
<feature type="domain" description="Response regulatory" evidence="5">
    <location>
        <begin position="1012"/>
        <end position="1136"/>
    </location>
</feature>
<feature type="region of interest" description="Disordered" evidence="4">
    <location>
        <begin position="574"/>
        <end position="613"/>
    </location>
</feature>
<evidence type="ECO:0000256" key="4">
    <source>
        <dbReference type="SAM" id="MobiDB-lite"/>
    </source>
</evidence>
<feature type="region of interest" description="Disordered" evidence="4">
    <location>
        <begin position="505"/>
        <end position="524"/>
    </location>
</feature>
<name>A0A9N8E253_9STRA</name>
<feature type="compositionally biased region" description="Polar residues" evidence="4">
    <location>
        <begin position="827"/>
        <end position="844"/>
    </location>
</feature>
<feature type="region of interest" description="Disordered" evidence="4">
    <location>
        <begin position="737"/>
        <end position="777"/>
    </location>
</feature>
<dbReference type="Proteomes" id="UP001153069">
    <property type="component" value="Unassembled WGS sequence"/>
</dbReference>
<reference evidence="6" key="1">
    <citation type="submission" date="2020-06" db="EMBL/GenBank/DDBJ databases">
        <authorList>
            <consortium name="Plant Systems Biology data submission"/>
        </authorList>
    </citation>
    <scope>NUCLEOTIDE SEQUENCE</scope>
    <source>
        <strain evidence="6">D6</strain>
    </source>
</reference>